<dbReference type="Proteomes" id="UP000438448">
    <property type="component" value="Unassembled WGS sequence"/>
</dbReference>
<feature type="chain" id="PRO_5029522007" description="Secreted protein" evidence="1">
    <location>
        <begin position="30"/>
        <end position="125"/>
    </location>
</feature>
<dbReference type="AlphaFoldDB" id="A0A7K0D2E9"/>
<keyword evidence="3" id="KW-1185">Reference proteome</keyword>
<name>A0A7K0D2E9_9NOCA</name>
<evidence type="ECO:0000313" key="3">
    <source>
        <dbReference type="Proteomes" id="UP000438448"/>
    </source>
</evidence>
<comment type="caution">
    <text evidence="2">The sequence shown here is derived from an EMBL/GenBank/DDBJ whole genome shotgun (WGS) entry which is preliminary data.</text>
</comment>
<dbReference type="EMBL" id="WEGK01000005">
    <property type="protein sequence ID" value="MQY19900.1"/>
    <property type="molecule type" value="Genomic_DNA"/>
</dbReference>
<accession>A0A7K0D2E9</accession>
<evidence type="ECO:0000256" key="1">
    <source>
        <dbReference type="SAM" id="SignalP"/>
    </source>
</evidence>
<reference evidence="2 3" key="1">
    <citation type="submission" date="2019-10" db="EMBL/GenBank/DDBJ databases">
        <title>Nocardia macrotermitis sp. nov. and Nocardia aurantia sp. nov., isolated from the gut of fungus growing-termite Macrotermes natalensis.</title>
        <authorList>
            <person name="Benndorf R."/>
            <person name="Schwitalla J."/>
            <person name="Martin K."/>
            <person name="De Beer W."/>
            <person name="Kaster A.-K."/>
            <person name="Vollmers J."/>
            <person name="Poulsen M."/>
            <person name="Beemelmanns C."/>
        </authorList>
    </citation>
    <scope>NUCLEOTIDE SEQUENCE [LARGE SCALE GENOMIC DNA]</scope>
    <source>
        <strain evidence="2 3">RB20</strain>
    </source>
</reference>
<evidence type="ECO:0000313" key="2">
    <source>
        <dbReference type="EMBL" id="MQY19900.1"/>
    </source>
</evidence>
<protein>
    <recommendedName>
        <fullName evidence="4">Secreted protein</fullName>
    </recommendedName>
</protein>
<dbReference type="OrthoDB" id="4571480at2"/>
<sequence length="125" mass="13211">MIRKIVTATALTAGLLGGFAALGSAVAQATPIGTVNCGSAPIGSKLVTTCTNTDLGPGTMNYSLLCTNLVFEWYHTERIGPNSTQTMVRDCGPGAHPILWGSSGITDYQQLQNYLNQQNQQALNH</sequence>
<organism evidence="2 3">
    <name type="scientific">Nocardia macrotermitis</name>
    <dbReference type="NCBI Taxonomy" id="2585198"/>
    <lineage>
        <taxon>Bacteria</taxon>
        <taxon>Bacillati</taxon>
        <taxon>Actinomycetota</taxon>
        <taxon>Actinomycetes</taxon>
        <taxon>Mycobacteriales</taxon>
        <taxon>Nocardiaceae</taxon>
        <taxon>Nocardia</taxon>
    </lineage>
</organism>
<proteinExistence type="predicted"/>
<gene>
    <name evidence="2" type="ORF">NRB20_29950</name>
</gene>
<keyword evidence="1" id="KW-0732">Signal</keyword>
<dbReference type="RefSeq" id="WP_153410633.1">
    <property type="nucleotide sequence ID" value="NZ_WEGK01000005.1"/>
</dbReference>
<evidence type="ECO:0008006" key="4">
    <source>
        <dbReference type="Google" id="ProtNLM"/>
    </source>
</evidence>
<feature type="signal peptide" evidence="1">
    <location>
        <begin position="1"/>
        <end position="29"/>
    </location>
</feature>